<feature type="region of interest" description="Disordered" evidence="1">
    <location>
        <begin position="80"/>
        <end position="115"/>
    </location>
</feature>
<name>A0A5B7JVJ0_PORTR</name>
<dbReference type="EMBL" id="VSRR010108851">
    <property type="protein sequence ID" value="MPC97167.1"/>
    <property type="molecule type" value="Genomic_DNA"/>
</dbReference>
<comment type="caution">
    <text evidence="2">The sequence shown here is derived from an EMBL/GenBank/DDBJ whole genome shotgun (WGS) entry which is preliminary data.</text>
</comment>
<evidence type="ECO:0000256" key="1">
    <source>
        <dbReference type="SAM" id="MobiDB-lite"/>
    </source>
</evidence>
<proteinExistence type="predicted"/>
<protein>
    <submittedName>
        <fullName evidence="2">Uncharacterized protein</fullName>
    </submittedName>
</protein>
<organism evidence="2 3">
    <name type="scientific">Portunus trituberculatus</name>
    <name type="common">Swimming crab</name>
    <name type="synonym">Neptunus trituberculatus</name>
    <dbReference type="NCBI Taxonomy" id="210409"/>
    <lineage>
        <taxon>Eukaryota</taxon>
        <taxon>Metazoa</taxon>
        <taxon>Ecdysozoa</taxon>
        <taxon>Arthropoda</taxon>
        <taxon>Crustacea</taxon>
        <taxon>Multicrustacea</taxon>
        <taxon>Malacostraca</taxon>
        <taxon>Eumalacostraca</taxon>
        <taxon>Eucarida</taxon>
        <taxon>Decapoda</taxon>
        <taxon>Pleocyemata</taxon>
        <taxon>Brachyura</taxon>
        <taxon>Eubrachyura</taxon>
        <taxon>Portunoidea</taxon>
        <taxon>Portunidae</taxon>
        <taxon>Portuninae</taxon>
        <taxon>Portunus</taxon>
    </lineage>
</organism>
<accession>A0A5B7JVJ0</accession>
<dbReference type="Proteomes" id="UP000324222">
    <property type="component" value="Unassembled WGS sequence"/>
</dbReference>
<keyword evidence="3" id="KW-1185">Reference proteome</keyword>
<sequence length="115" mass="12221">MISKLPLVTPKGVKSLLCYGVTGGPPIDLFNAYAPLIYECFYKAHRGGGDGAVRRRIVSECDPAKTMKIMTPMMTAWRGNLATSPPPIHRPPPSGTSAFPAPWAASRPAGRGTLG</sequence>
<evidence type="ECO:0000313" key="2">
    <source>
        <dbReference type="EMBL" id="MPC97167.1"/>
    </source>
</evidence>
<feature type="compositionally biased region" description="Pro residues" evidence="1">
    <location>
        <begin position="84"/>
        <end position="94"/>
    </location>
</feature>
<reference evidence="2 3" key="1">
    <citation type="submission" date="2019-05" db="EMBL/GenBank/DDBJ databases">
        <title>Another draft genome of Portunus trituberculatus and its Hox gene families provides insights of decapod evolution.</title>
        <authorList>
            <person name="Jeong J.-H."/>
            <person name="Song I."/>
            <person name="Kim S."/>
            <person name="Choi T."/>
            <person name="Kim D."/>
            <person name="Ryu S."/>
            <person name="Kim W."/>
        </authorList>
    </citation>
    <scope>NUCLEOTIDE SEQUENCE [LARGE SCALE GENOMIC DNA]</scope>
    <source>
        <tissue evidence="2">Muscle</tissue>
    </source>
</reference>
<evidence type="ECO:0000313" key="3">
    <source>
        <dbReference type="Proteomes" id="UP000324222"/>
    </source>
</evidence>
<gene>
    <name evidence="2" type="ORF">E2C01_092463</name>
</gene>
<dbReference type="AlphaFoldDB" id="A0A5B7JVJ0"/>